<reference evidence="1 3" key="2">
    <citation type="journal article" date="2019" name="BMC Evol. Biol.">
        <title>Comparative genomics of Mycobacterium mucogenicum and Mycobacterium neoaurum clade members emphasizing tRNA and non-coding RNA.</title>
        <authorList>
            <person name="Behra P.R.K."/>
            <person name="Pettersson B.M.F."/>
            <person name="Das S."/>
            <person name="Dasgupta S."/>
            <person name="Kirsebom L.A."/>
        </authorList>
    </citation>
    <scope>NUCLEOTIDE SEQUENCE [LARGE SCALE GENOMIC DNA]</scope>
    <source>
        <strain evidence="1 3">DSM 44124</strain>
    </source>
</reference>
<organism evidence="2">
    <name type="scientific">Mycolicibacterium mucogenicum DSM 44124</name>
    <dbReference type="NCBI Taxonomy" id="1226753"/>
    <lineage>
        <taxon>Bacteria</taxon>
        <taxon>Bacillati</taxon>
        <taxon>Actinomycetota</taxon>
        <taxon>Actinomycetes</taxon>
        <taxon>Mycobacteriales</taxon>
        <taxon>Mycobacteriaceae</taxon>
        <taxon>Mycolicibacterium</taxon>
    </lineage>
</organism>
<sequence>MEALAHWPSLNDQVALANELYSSPVGEQKVADWLAEQVRLVHDVDFAQDFAAHVQLPGIGPLEYAHRHVRTTLGELLGGIRFYSRNIARPFVDVLAHSFDDLDALADCVLGEWSVFSPRYLRLRTAPGLLTGRPGVILDETIHLARYRDMPPADGRVVLDRFEDPEDAIALVEARYAAVAATDPTLANNLSIATPDELRYWHRSDQLRAVRRQDTTIGVLAVAPGAIGWITGEEINEEVISDAHAGHRYAASAQSAWAHCVATDTDQLLIGTIDRHNHASRATAQRAGRPRTLDDVFIAMSTVTRI</sequence>
<evidence type="ECO:0000313" key="3">
    <source>
        <dbReference type="Proteomes" id="UP000309231"/>
    </source>
</evidence>
<proteinExistence type="predicted"/>
<name>A0A8H2PII3_MYCMU</name>
<reference evidence="1 3" key="3">
    <citation type="journal article" date="2019" name="Sci. Rep.">
        <title>Insight into the biology of Mycobacterium mucogenicum and Mycobacterium neoaurum clade members.</title>
        <authorList>
            <person name="Behra P.R.K."/>
            <person name="Pettersson B.M.F."/>
            <person name="Ramesh M."/>
            <person name="Dasgupta S."/>
            <person name="Kirsebom L.A."/>
        </authorList>
    </citation>
    <scope>NUCLEOTIDE SEQUENCE [LARGE SCALE GENOMIC DNA]</scope>
    <source>
        <strain evidence="1 3">DSM 44124</strain>
    </source>
</reference>
<dbReference type="AlphaFoldDB" id="A0A8H2PII3"/>
<accession>A0A8H2PII3</accession>
<evidence type="ECO:0000313" key="1">
    <source>
        <dbReference type="EMBL" id="QPG68225.1"/>
    </source>
</evidence>
<dbReference type="GeneID" id="76727726"/>
<dbReference type="EMBL" id="POTL01000001">
    <property type="protein sequence ID" value="TLH54768.1"/>
    <property type="molecule type" value="Genomic_DNA"/>
</dbReference>
<gene>
    <name evidence="1" type="ORF">C1S78_022515</name>
    <name evidence="2" type="ORF">C1S78_22465</name>
</gene>
<reference evidence="2" key="1">
    <citation type="submission" date="2018-01" db="EMBL/GenBank/DDBJ databases">
        <title>Comparative genomics of Mycobacterium mucogenicum and Mycobacterium neoaurum clade members emphasizing tRNA and non-coding RNA.</title>
        <authorList>
            <person name="Behra P.R.K."/>
            <person name="Pettersson B.M.F."/>
            <person name="Das S."/>
            <person name="Dasgupta S."/>
            <person name="Kirsebom L.A."/>
        </authorList>
    </citation>
    <scope>NUCLEOTIDE SEQUENCE</scope>
    <source>
        <strain evidence="2">DSM 44124</strain>
    </source>
</reference>
<dbReference type="RefSeq" id="WP_053855604.1">
    <property type="nucleotide sequence ID" value="NZ_ANBS01000023.1"/>
</dbReference>
<evidence type="ECO:0000313" key="2">
    <source>
        <dbReference type="EMBL" id="TLH54768.1"/>
    </source>
</evidence>
<dbReference type="KEGG" id="mmuc:C1S78_022515"/>
<keyword evidence="3" id="KW-1185">Reference proteome</keyword>
<dbReference type="EMBL" id="CP062008">
    <property type="protein sequence ID" value="QPG68225.1"/>
    <property type="molecule type" value="Genomic_DNA"/>
</dbReference>
<protein>
    <submittedName>
        <fullName evidence="2">Uncharacterized protein</fullName>
    </submittedName>
</protein>
<dbReference type="Proteomes" id="UP000309231">
    <property type="component" value="Chromosome"/>
</dbReference>